<feature type="compositionally biased region" description="Basic residues" evidence="7">
    <location>
        <begin position="115"/>
        <end position="127"/>
    </location>
</feature>
<dbReference type="PROSITE" id="PS51294">
    <property type="entry name" value="HTH_MYB"/>
    <property type="match status" value="3"/>
</dbReference>
<keyword evidence="6" id="KW-0539">Nucleus</keyword>
<dbReference type="InterPro" id="IPR009057">
    <property type="entry name" value="Homeodomain-like_sf"/>
</dbReference>
<feature type="region of interest" description="Disordered" evidence="7">
    <location>
        <begin position="84"/>
        <end position="135"/>
    </location>
</feature>
<dbReference type="InterPro" id="IPR017930">
    <property type="entry name" value="Myb_dom"/>
</dbReference>
<keyword evidence="4" id="KW-0238">DNA-binding</keyword>
<dbReference type="EMBL" id="KB870807">
    <property type="protein sequence ID" value="EOA30255.1"/>
    <property type="molecule type" value="Genomic_DNA"/>
</dbReference>
<dbReference type="OrthoDB" id="2143914at2759"/>
<evidence type="ECO:0000313" key="10">
    <source>
        <dbReference type="EMBL" id="EOA30255.1"/>
    </source>
</evidence>
<gene>
    <name evidence="10" type="ORF">CARUB_v10013377mg</name>
</gene>
<evidence type="ECO:0000259" key="8">
    <source>
        <dbReference type="PROSITE" id="PS50090"/>
    </source>
</evidence>
<dbReference type="CDD" id="cd00167">
    <property type="entry name" value="SANT"/>
    <property type="match status" value="3"/>
</dbReference>
<dbReference type="KEGG" id="crb:17891985"/>
<dbReference type="GO" id="GO:0000981">
    <property type="term" value="F:DNA-binding transcription factor activity, RNA polymerase II-specific"/>
    <property type="evidence" value="ECO:0007669"/>
    <property type="project" value="TreeGrafter"/>
</dbReference>
<keyword evidence="2" id="KW-0677">Repeat</keyword>
<sequence length="553" mass="61754">QVFSFSLYLSLVQRAKYFSNKVLVFLTFLQPSSSSAAAGEFVYLYISMSCSLNPAAASPDEMDIQEETGEVKIEGQCVENKQSTPASCSSLSEGSAESSHKSPPTVASPATASPAHRRTSGPIRRAKGGWTPEEDETLRRAVGTFKGKSWKKIAEFFNDRTEVQCLHRWQKVLNPDLIKGPWTQEEDEKIVELVEKYGPAKWSVIAQSLTGRIGKQCRERWHNHLNPDINKDAWTAEEELALMNAHRIHGNKWAEIAKVLHGRTDNAIKNHWNSSLKKKSEFYLSTGRLPPPTTAKHGVPDSVTKRSLSAQKRGSDSVTQTPSRTTDLKNPDEDGNGQSNSCVPLEERVAASRMTVVNEYAYSPQCVNPEPLPETGGVAMNGYRLYYKPQIEYYMASEADTQRMYGHECGCSPIASPVSFFTPPPCRNEYSNGSAPRSPESFLREAARTYPNTPSIFRKRRPRVVIPDNNDATKTAEVRKIDQKVDDGKDSSESPVSEEVQNNGSNAYNLSPPYRIRSKRTAVFKSRQLEFISAEEEKADDEIKSAEKDMLLD</sequence>
<feature type="compositionally biased region" description="Low complexity" evidence="7">
    <location>
        <begin position="87"/>
        <end position="114"/>
    </location>
</feature>
<reference evidence="11" key="1">
    <citation type="journal article" date="2013" name="Nat. Genet.">
        <title>The Capsella rubella genome and the genomic consequences of rapid mating system evolution.</title>
        <authorList>
            <person name="Slotte T."/>
            <person name="Hazzouri K.M."/>
            <person name="Agren J.A."/>
            <person name="Koenig D."/>
            <person name="Maumus F."/>
            <person name="Guo Y.L."/>
            <person name="Steige K."/>
            <person name="Platts A.E."/>
            <person name="Escobar J.S."/>
            <person name="Newman L.K."/>
            <person name="Wang W."/>
            <person name="Mandakova T."/>
            <person name="Vello E."/>
            <person name="Smith L.M."/>
            <person name="Henz S.R."/>
            <person name="Steffen J."/>
            <person name="Takuno S."/>
            <person name="Brandvain Y."/>
            <person name="Coop G."/>
            <person name="Andolfatto P."/>
            <person name="Hu T.T."/>
            <person name="Blanchette M."/>
            <person name="Clark R.M."/>
            <person name="Quesneville H."/>
            <person name="Nordborg M."/>
            <person name="Gaut B.S."/>
            <person name="Lysak M.A."/>
            <person name="Jenkins J."/>
            <person name="Grimwood J."/>
            <person name="Chapman J."/>
            <person name="Prochnik S."/>
            <person name="Shu S."/>
            <person name="Rokhsar D."/>
            <person name="Schmutz J."/>
            <person name="Weigel D."/>
            <person name="Wright S.I."/>
        </authorList>
    </citation>
    <scope>NUCLEOTIDE SEQUENCE [LARGE SCALE GENOMIC DNA]</scope>
    <source>
        <strain evidence="11">cv. Monte Gargano</strain>
    </source>
</reference>
<feature type="domain" description="Myb-like" evidence="8">
    <location>
        <begin position="122"/>
        <end position="173"/>
    </location>
</feature>
<evidence type="ECO:0000256" key="3">
    <source>
        <dbReference type="ARBA" id="ARBA00023015"/>
    </source>
</evidence>
<dbReference type="GO" id="GO:0005634">
    <property type="term" value="C:nucleus"/>
    <property type="evidence" value="ECO:0007669"/>
    <property type="project" value="UniProtKB-SubCell"/>
</dbReference>
<feature type="region of interest" description="Disordered" evidence="7">
    <location>
        <begin position="284"/>
        <end position="343"/>
    </location>
</feature>
<dbReference type="AlphaFoldDB" id="R0HXM6"/>
<keyword evidence="5" id="KW-0804">Transcription</keyword>
<keyword evidence="3" id="KW-0805">Transcription regulation</keyword>
<dbReference type="PROSITE" id="PS50090">
    <property type="entry name" value="MYB_LIKE"/>
    <property type="match status" value="3"/>
</dbReference>
<dbReference type="InterPro" id="IPR001005">
    <property type="entry name" value="SANT/Myb"/>
</dbReference>
<feature type="domain" description="HTH myb-type" evidence="9">
    <location>
        <begin position="174"/>
        <end position="229"/>
    </location>
</feature>
<proteinExistence type="predicted"/>
<evidence type="ECO:0000256" key="4">
    <source>
        <dbReference type="ARBA" id="ARBA00023125"/>
    </source>
</evidence>
<dbReference type="Proteomes" id="UP000029121">
    <property type="component" value="Unassembled WGS sequence"/>
</dbReference>
<accession>R0HXM6</accession>
<feature type="domain" description="HTH myb-type" evidence="9">
    <location>
        <begin position="127"/>
        <end position="173"/>
    </location>
</feature>
<evidence type="ECO:0000256" key="1">
    <source>
        <dbReference type="ARBA" id="ARBA00004123"/>
    </source>
</evidence>
<dbReference type="Pfam" id="PF13921">
    <property type="entry name" value="Myb_DNA-bind_6"/>
    <property type="match status" value="1"/>
</dbReference>
<dbReference type="Gene3D" id="1.10.10.60">
    <property type="entry name" value="Homeodomain-like"/>
    <property type="match status" value="3"/>
</dbReference>
<feature type="domain" description="HTH myb-type" evidence="9">
    <location>
        <begin position="230"/>
        <end position="280"/>
    </location>
</feature>
<evidence type="ECO:0000256" key="6">
    <source>
        <dbReference type="ARBA" id="ARBA00023242"/>
    </source>
</evidence>
<evidence type="ECO:0000256" key="7">
    <source>
        <dbReference type="SAM" id="MobiDB-lite"/>
    </source>
</evidence>
<evidence type="ECO:0000256" key="5">
    <source>
        <dbReference type="ARBA" id="ARBA00023163"/>
    </source>
</evidence>
<dbReference type="PANTHER" id="PTHR45614">
    <property type="entry name" value="MYB PROTEIN-RELATED"/>
    <property type="match status" value="1"/>
</dbReference>
<comment type="subcellular location">
    <subcellularLocation>
        <location evidence="1">Nucleus</location>
    </subcellularLocation>
</comment>
<feature type="compositionally biased region" description="Polar residues" evidence="7">
    <location>
        <begin position="305"/>
        <end position="325"/>
    </location>
</feature>
<dbReference type="SUPFAM" id="SSF46689">
    <property type="entry name" value="Homeodomain-like"/>
    <property type="match status" value="2"/>
</dbReference>
<organism evidence="10 11">
    <name type="scientific">Capsella rubella</name>
    <dbReference type="NCBI Taxonomy" id="81985"/>
    <lineage>
        <taxon>Eukaryota</taxon>
        <taxon>Viridiplantae</taxon>
        <taxon>Streptophyta</taxon>
        <taxon>Embryophyta</taxon>
        <taxon>Tracheophyta</taxon>
        <taxon>Spermatophyta</taxon>
        <taxon>Magnoliopsida</taxon>
        <taxon>eudicotyledons</taxon>
        <taxon>Gunneridae</taxon>
        <taxon>Pentapetalae</taxon>
        <taxon>rosids</taxon>
        <taxon>malvids</taxon>
        <taxon>Brassicales</taxon>
        <taxon>Brassicaceae</taxon>
        <taxon>Camelineae</taxon>
        <taxon>Capsella</taxon>
    </lineage>
</organism>
<dbReference type="FunFam" id="1.10.10.60:FF:000324">
    <property type="entry name" value="Transcription factor MYB3R-2"/>
    <property type="match status" value="1"/>
</dbReference>
<dbReference type="InterPro" id="IPR050560">
    <property type="entry name" value="MYB_TF"/>
</dbReference>
<feature type="non-terminal residue" evidence="10">
    <location>
        <position position="1"/>
    </location>
</feature>
<dbReference type="eggNOG" id="KOG0048">
    <property type="taxonomic scope" value="Eukaryota"/>
</dbReference>
<dbReference type="STRING" id="81985.R0HXM6"/>
<keyword evidence="11" id="KW-1185">Reference proteome</keyword>
<dbReference type="FunFam" id="1.10.10.60:FF:000010">
    <property type="entry name" value="Transcriptional activator Myb isoform A"/>
    <property type="match status" value="1"/>
</dbReference>
<dbReference type="Pfam" id="PF00249">
    <property type="entry name" value="Myb_DNA-binding"/>
    <property type="match status" value="1"/>
</dbReference>
<dbReference type="PANTHER" id="PTHR45614:SF194">
    <property type="entry name" value="TRANSCRIPTION FACTOR MYB3R-3-RELATED"/>
    <property type="match status" value="1"/>
</dbReference>
<evidence type="ECO:0000313" key="11">
    <source>
        <dbReference type="Proteomes" id="UP000029121"/>
    </source>
</evidence>
<feature type="region of interest" description="Disordered" evidence="7">
    <location>
        <begin position="480"/>
        <end position="512"/>
    </location>
</feature>
<name>R0HXM6_9BRAS</name>
<dbReference type="FunFam" id="1.10.10.60:FF:000016">
    <property type="entry name" value="Transcriptional activator Myb isoform A"/>
    <property type="match status" value="1"/>
</dbReference>
<feature type="compositionally biased region" description="Basic and acidic residues" evidence="7">
    <location>
        <begin position="480"/>
        <end position="492"/>
    </location>
</feature>
<feature type="domain" description="Myb-like" evidence="8">
    <location>
        <begin position="226"/>
        <end position="276"/>
    </location>
</feature>
<dbReference type="GO" id="GO:0000978">
    <property type="term" value="F:RNA polymerase II cis-regulatory region sequence-specific DNA binding"/>
    <property type="evidence" value="ECO:0007669"/>
    <property type="project" value="TreeGrafter"/>
</dbReference>
<evidence type="ECO:0000259" key="9">
    <source>
        <dbReference type="PROSITE" id="PS51294"/>
    </source>
</evidence>
<feature type="domain" description="Myb-like" evidence="8">
    <location>
        <begin position="174"/>
        <end position="225"/>
    </location>
</feature>
<dbReference type="SMART" id="SM00717">
    <property type="entry name" value="SANT"/>
    <property type="match status" value="3"/>
</dbReference>
<feature type="compositionally biased region" description="Polar residues" evidence="7">
    <location>
        <begin position="493"/>
        <end position="509"/>
    </location>
</feature>
<evidence type="ECO:0000256" key="2">
    <source>
        <dbReference type="ARBA" id="ARBA00022737"/>
    </source>
</evidence>
<protein>
    <submittedName>
        <fullName evidence="10">Uncharacterized protein</fullName>
    </submittedName>
</protein>